<dbReference type="AlphaFoldDB" id="A0A132PCI1"/>
<dbReference type="Proteomes" id="UP000070612">
    <property type="component" value="Unassembled WGS sequence"/>
</dbReference>
<organism evidence="1 2">
    <name type="scientific">Mycolicibacterium wolinskyi</name>
    <dbReference type="NCBI Taxonomy" id="59750"/>
    <lineage>
        <taxon>Bacteria</taxon>
        <taxon>Bacillati</taxon>
        <taxon>Actinomycetota</taxon>
        <taxon>Actinomycetes</taxon>
        <taxon>Mycobacteriales</taxon>
        <taxon>Mycobacteriaceae</taxon>
        <taxon>Mycolicibacterium</taxon>
    </lineage>
</organism>
<gene>
    <name evidence="1" type="ORF">AFM11_32290</name>
</gene>
<proteinExistence type="predicted"/>
<comment type="caution">
    <text evidence="1">The sequence shown here is derived from an EMBL/GenBank/DDBJ whole genome shotgun (WGS) entry which is preliminary data.</text>
</comment>
<keyword evidence="2" id="KW-1185">Reference proteome</keyword>
<name>A0A132PCI1_9MYCO</name>
<protein>
    <submittedName>
        <fullName evidence="1">Uncharacterized protein</fullName>
    </submittedName>
</protein>
<evidence type="ECO:0000313" key="1">
    <source>
        <dbReference type="EMBL" id="KWX20051.1"/>
    </source>
</evidence>
<accession>A0A132PCI1</accession>
<dbReference type="EMBL" id="LGTW01000031">
    <property type="protein sequence ID" value="KWX20051.1"/>
    <property type="molecule type" value="Genomic_DNA"/>
</dbReference>
<dbReference type="PATRIC" id="fig|59750.3.peg.4787"/>
<sequence length="63" mass="6803">MPRPDKFGTVCARKGGVLERLAKSMPSFVSDTFNLEPGSAVELPVGSVRVNPDDPMSDWIIPS</sequence>
<reference evidence="1 2" key="1">
    <citation type="submission" date="2015-07" db="EMBL/GenBank/DDBJ databases">
        <title>A draft genome sequence of Mycobacterium wolinskyi.</title>
        <authorList>
            <person name="de Man T.J."/>
            <person name="Perry K.A."/>
            <person name="Coulliette A.D."/>
            <person name="Jensen B."/>
            <person name="Toney N.C."/>
            <person name="Limbago B.M."/>
            <person name="Noble-Wang J."/>
        </authorList>
    </citation>
    <scope>NUCLEOTIDE SEQUENCE [LARGE SCALE GENOMIC DNA]</scope>
    <source>
        <strain evidence="1 2">CDC_01</strain>
    </source>
</reference>
<evidence type="ECO:0000313" key="2">
    <source>
        <dbReference type="Proteomes" id="UP000070612"/>
    </source>
</evidence>